<keyword evidence="6 10" id="KW-0418">Kinase</keyword>
<evidence type="ECO:0000256" key="2">
    <source>
        <dbReference type="ARBA" id="ARBA00005051"/>
    </source>
</evidence>
<accession>A0A1M4VZC2</accession>
<feature type="domain" description="7,8-dihydro-6-hydroxymethylpterin-pyrophosphokinase" evidence="9">
    <location>
        <begin position="85"/>
        <end position="96"/>
    </location>
</feature>
<evidence type="ECO:0000256" key="1">
    <source>
        <dbReference type="ARBA" id="ARBA00000198"/>
    </source>
</evidence>
<evidence type="ECO:0000259" key="9">
    <source>
        <dbReference type="PROSITE" id="PS00794"/>
    </source>
</evidence>
<dbReference type="STRING" id="2017.SAMN05444320_101947"/>
<dbReference type="GO" id="GO:0005524">
    <property type="term" value="F:ATP binding"/>
    <property type="evidence" value="ECO:0007669"/>
    <property type="project" value="UniProtKB-KW"/>
</dbReference>
<comment type="catalytic activity">
    <reaction evidence="1">
        <text>6-hydroxymethyl-7,8-dihydropterin + ATP = (7,8-dihydropterin-6-yl)methyl diphosphate + AMP + H(+)</text>
        <dbReference type="Rhea" id="RHEA:11412"/>
        <dbReference type="ChEBI" id="CHEBI:15378"/>
        <dbReference type="ChEBI" id="CHEBI:30616"/>
        <dbReference type="ChEBI" id="CHEBI:44841"/>
        <dbReference type="ChEBI" id="CHEBI:72950"/>
        <dbReference type="ChEBI" id="CHEBI:456215"/>
        <dbReference type="EC" id="2.7.6.3"/>
    </reaction>
</comment>
<evidence type="ECO:0000256" key="5">
    <source>
        <dbReference type="ARBA" id="ARBA00022741"/>
    </source>
</evidence>
<dbReference type="Proteomes" id="UP000184501">
    <property type="component" value="Unassembled WGS sequence"/>
</dbReference>
<evidence type="ECO:0000313" key="11">
    <source>
        <dbReference type="Proteomes" id="UP000184501"/>
    </source>
</evidence>
<dbReference type="GO" id="GO:0046654">
    <property type="term" value="P:tetrahydrofolate biosynthetic process"/>
    <property type="evidence" value="ECO:0007669"/>
    <property type="project" value="UniProtKB-UniPathway"/>
</dbReference>
<dbReference type="SUPFAM" id="SSF55083">
    <property type="entry name" value="6-hydroxymethyl-7,8-dihydropterin pyrophosphokinase, HPPK"/>
    <property type="match status" value="1"/>
</dbReference>
<dbReference type="AlphaFoldDB" id="A0A1M4VZC2"/>
<reference evidence="10 11" key="1">
    <citation type="submission" date="2016-11" db="EMBL/GenBank/DDBJ databases">
        <authorList>
            <person name="Jaros S."/>
            <person name="Januszkiewicz K."/>
            <person name="Wedrychowicz H."/>
        </authorList>
    </citation>
    <scope>NUCLEOTIDE SEQUENCE [LARGE SCALE GENOMIC DNA]</scope>
    <source>
        <strain evidence="10 11">DSM 44523</strain>
    </source>
</reference>
<organism evidence="10 11">
    <name type="scientific">Streptoalloteichus hindustanus</name>
    <dbReference type="NCBI Taxonomy" id="2017"/>
    <lineage>
        <taxon>Bacteria</taxon>
        <taxon>Bacillati</taxon>
        <taxon>Actinomycetota</taxon>
        <taxon>Actinomycetes</taxon>
        <taxon>Pseudonocardiales</taxon>
        <taxon>Pseudonocardiaceae</taxon>
        <taxon>Streptoalloteichus</taxon>
    </lineage>
</organism>
<sequence>MSRAVLSIGSNLGDRMAHLGLVLDSLGPAVVAVSPVYETAPWGPVPQGDYLNAVVVVDDPGVDARGWLERAWACERAAGRTRDVRWGPRTLDVDVVHVEGVVSDDPELVLPHPRAHERAFVLRPWLDVEPAAELPGRGPMAAALAALPEEERAGVRRRDDLVLAVGH</sequence>
<dbReference type="EC" id="2.7.6.3" evidence="3"/>
<dbReference type="InterPro" id="IPR000550">
    <property type="entry name" value="Hppk"/>
</dbReference>
<gene>
    <name evidence="10" type="ORF">SAMN05444320_101947</name>
</gene>
<dbReference type="RefSeq" id="WP_073479998.1">
    <property type="nucleotide sequence ID" value="NZ_FQVN01000001.1"/>
</dbReference>
<evidence type="ECO:0000256" key="8">
    <source>
        <dbReference type="ARBA" id="ARBA00022909"/>
    </source>
</evidence>
<dbReference type="CDD" id="cd00483">
    <property type="entry name" value="HPPK"/>
    <property type="match status" value="1"/>
</dbReference>
<keyword evidence="7" id="KW-0067">ATP-binding</keyword>
<dbReference type="GO" id="GO:0003848">
    <property type="term" value="F:2-amino-4-hydroxy-6-hydroxymethyldihydropteridine diphosphokinase activity"/>
    <property type="evidence" value="ECO:0007669"/>
    <property type="project" value="UniProtKB-EC"/>
</dbReference>
<dbReference type="PANTHER" id="PTHR43071:SF1">
    <property type="entry name" value="2-AMINO-4-HYDROXY-6-HYDROXYMETHYLDIHYDROPTERIDINE PYROPHOSPHOKINASE"/>
    <property type="match status" value="1"/>
</dbReference>
<name>A0A1M4VZC2_STRHI</name>
<evidence type="ECO:0000256" key="4">
    <source>
        <dbReference type="ARBA" id="ARBA00022679"/>
    </source>
</evidence>
<evidence type="ECO:0000256" key="6">
    <source>
        <dbReference type="ARBA" id="ARBA00022777"/>
    </source>
</evidence>
<dbReference type="Pfam" id="PF01288">
    <property type="entry name" value="HPPK"/>
    <property type="match status" value="1"/>
</dbReference>
<evidence type="ECO:0000313" key="10">
    <source>
        <dbReference type="EMBL" id="SHE74394.1"/>
    </source>
</evidence>
<dbReference type="InterPro" id="IPR035907">
    <property type="entry name" value="Hppk_sf"/>
</dbReference>
<evidence type="ECO:0000256" key="3">
    <source>
        <dbReference type="ARBA" id="ARBA00013253"/>
    </source>
</evidence>
<comment type="pathway">
    <text evidence="2">Cofactor biosynthesis; tetrahydrofolate biosynthesis; 2-amino-4-hydroxy-6-hydroxymethyl-7,8-dihydropteridine diphosphate from 7,8-dihydroneopterin triphosphate: step 4/4.</text>
</comment>
<dbReference type="Gene3D" id="3.30.70.560">
    <property type="entry name" value="7,8-Dihydro-6-hydroxymethylpterin-pyrophosphokinase HPPK"/>
    <property type="match status" value="1"/>
</dbReference>
<evidence type="ECO:0000256" key="7">
    <source>
        <dbReference type="ARBA" id="ARBA00022840"/>
    </source>
</evidence>
<dbReference type="NCBIfam" id="TIGR01498">
    <property type="entry name" value="folK"/>
    <property type="match status" value="1"/>
</dbReference>
<proteinExistence type="predicted"/>
<dbReference type="PROSITE" id="PS00794">
    <property type="entry name" value="HPPK"/>
    <property type="match status" value="1"/>
</dbReference>
<keyword evidence="11" id="KW-1185">Reference proteome</keyword>
<keyword evidence="4" id="KW-0808">Transferase</keyword>
<keyword evidence="5" id="KW-0547">Nucleotide-binding</keyword>
<dbReference type="GO" id="GO:0046656">
    <property type="term" value="P:folic acid biosynthetic process"/>
    <property type="evidence" value="ECO:0007669"/>
    <property type="project" value="UniProtKB-KW"/>
</dbReference>
<protein>
    <recommendedName>
        <fullName evidence="3">2-amino-4-hydroxy-6-hydroxymethyldihydropteridine diphosphokinase</fullName>
        <ecNumber evidence="3">2.7.6.3</ecNumber>
    </recommendedName>
</protein>
<keyword evidence="8" id="KW-0289">Folate biosynthesis</keyword>
<dbReference type="EMBL" id="FQVN01000001">
    <property type="protein sequence ID" value="SHE74394.1"/>
    <property type="molecule type" value="Genomic_DNA"/>
</dbReference>
<dbReference type="UniPathway" id="UPA00077">
    <property type="reaction ID" value="UER00155"/>
</dbReference>
<dbReference type="OrthoDB" id="9808041at2"/>
<dbReference type="PANTHER" id="PTHR43071">
    <property type="entry name" value="2-AMINO-4-HYDROXY-6-HYDROXYMETHYLDIHYDROPTERIDINE PYROPHOSPHOKINASE"/>
    <property type="match status" value="1"/>
</dbReference>
<dbReference type="GO" id="GO:0016301">
    <property type="term" value="F:kinase activity"/>
    <property type="evidence" value="ECO:0007669"/>
    <property type="project" value="UniProtKB-KW"/>
</dbReference>